<dbReference type="EMBL" id="CP031320">
    <property type="protein sequence ID" value="AXK37051.1"/>
    <property type="molecule type" value="Genomic_DNA"/>
</dbReference>
<dbReference type="NCBIfam" id="TIGR03618">
    <property type="entry name" value="Rv1155_F420"/>
    <property type="match status" value="1"/>
</dbReference>
<proteinExistence type="predicted"/>
<protein>
    <submittedName>
        <fullName evidence="3">TIGR03618 family F420-dependent PPOX class oxidoreductase</fullName>
    </submittedName>
</protein>
<dbReference type="PANTHER" id="PTHR35176:SF1">
    <property type="entry name" value="F420H(2)-DEPENDENT BILIVERDIN REDUCTASE"/>
    <property type="match status" value="1"/>
</dbReference>
<dbReference type="InterPro" id="IPR011576">
    <property type="entry name" value="Pyridox_Oxase_N"/>
</dbReference>
<dbReference type="Proteomes" id="UP000254425">
    <property type="component" value="Chromosome"/>
</dbReference>
<dbReference type="PANTHER" id="PTHR35176">
    <property type="entry name" value="HEME OXYGENASE HI_0854-RELATED"/>
    <property type="match status" value="1"/>
</dbReference>
<keyword evidence="4" id="KW-1185">Reference proteome</keyword>
<reference evidence="3 4" key="1">
    <citation type="submission" date="2018-07" db="EMBL/GenBank/DDBJ databases">
        <title>Draft genome of the type strain Streptomyces armeniacus ATCC 15676.</title>
        <authorList>
            <person name="Labana P."/>
            <person name="Gosse J.T."/>
            <person name="Boddy C.N."/>
        </authorList>
    </citation>
    <scope>NUCLEOTIDE SEQUENCE [LARGE SCALE GENOMIC DNA]</scope>
    <source>
        <strain evidence="3 4">ATCC 15676</strain>
    </source>
</reference>
<evidence type="ECO:0000313" key="3">
    <source>
        <dbReference type="EMBL" id="AXK37051.1"/>
    </source>
</evidence>
<dbReference type="AlphaFoldDB" id="A0A345XZI5"/>
<dbReference type="InterPro" id="IPR012349">
    <property type="entry name" value="Split_barrel_FMN-bd"/>
</dbReference>
<evidence type="ECO:0000259" key="2">
    <source>
        <dbReference type="Pfam" id="PF01243"/>
    </source>
</evidence>
<dbReference type="SUPFAM" id="SSF50475">
    <property type="entry name" value="FMN-binding split barrel"/>
    <property type="match status" value="1"/>
</dbReference>
<keyword evidence="1" id="KW-0560">Oxidoreductase</keyword>
<evidence type="ECO:0000313" key="4">
    <source>
        <dbReference type="Proteomes" id="UP000254425"/>
    </source>
</evidence>
<evidence type="ECO:0000256" key="1">
    <source>
        <dbReference type="ARBA" id="ARBA00023002"/>
    </source>
</evidence>
<dbReference type="GO" id="GO:0005829">
    <property type="term" value="C:cytosol"/>
    <property type="evidence" value="ECO:0007669"/>
    <property type="project" value="TreeGrafter"/>
</dbReference>
<feature type="domain" description="Pyridoxamine 5'-phosphate oxidase N-terminal" evidence="2">
    <location>
        <begin position="82"/>
        <end position="203"/>
    </location>
</feature>
<dbReference type="Gene3D" id="2.30.110.10">
    <property type="entry name" value="Electron Transport, Fmn-binding Protein, Chain A"/>
    <property type="match status" value="1"/>
</dbReference>
<dbReference type="Pfam" id="PF01243">
    <property type="entry name" value="PNPOx_N"/>
    <property type="match status" value="1"/>
</dbReference>
<organism evidence="3 4">
    <name type="scientific">Streptomyces armeniacus</name>
    <dbReference type="NCBI Taxonomy" id="83291"/>
    <lineage>
        <taxon>Bacteria</taxon>
        <taxon>Bacillati</taxon>
        <taxon>Actinomycetota</taxon>
        <taxon>Actinomycetes</taxon>
        <taxon>Kitasatosporales</taxon>
        <taxon>Streptomycetaceae</taxon>
        <taxon>Streptomyces</taxon>
    </lineage>
</organism>
<sequence length="208" mass="22303">MYGRDVGVSAGDGPVVGRADGVPALVGQLGVHCAAFLLVASRLPAGRPSPSGPALLTPTCNKLSLFHSTRHRLDSFPVTITLDPAILAFWRERHHSTLTTFRPDGTPHVVPVAVTYDPGAGIARVIASGGSKKVRNVRAAGPAGMRVALCQVDRRRWATLEGRAVVHAEPELVADAERRFAERYGRDPRPNPERVLIEIAVDRTMGRG</sequence>
<dbReference type="InterPro" id="IPR019920">
    <property type="entry name" value="F420-binding_dom_put"/>
</dbReference>
<dbReference type="GO" id="GO:0016627">
    <property type="term" value="F:oxidoreductase activity, acting on the CH-CH group of donors"/>
    <property type="evidence" value="ECO:0007669"/>
    <property type="project" value="TreeGrafter"/>
</dbReference>
<gene>
    <name evidence="3" type="ORF">DVA86_03155</name>
</gene>
<name>A0A345XZI5_9ACTN</name>
<dbReference type="InterPro" id="IPR052019">
    <property type="entry name" value="F420H2_bilvrd_red/Heme_oxyg"/>
</dbReference>
<dbReference type="GO" id="GO:0070967">
    <property type="term" value="F:coenzyme F420 binding"/>
    <property type="evidence" value="ECO:0007669"/>
    <property type="project" value="TreeGrafter"/>
</dbReference>
<dbReference type="KEGG" id="sarm:DVA86_03155"/>
<accession>A0A345XZI5</accession>